<keyword evidence="1" id="KW-0224">Dipeptidase</keyword>
<keyword evidence="4" id="KW-1185">Reference proteome</keyword>
<dbReference type="OrthoDB" id="445695at2759"/>
<reference evidence="3 4" key="1">
    <citation type="journal article" date="2015" name="Fungal Genet. Biol.">
        <title>Evolution of novel wood decay mechanisms in Agaricales revealed by the genome sequences of Fistulina hepatica and Cylindrobasidium torrendii.</title>
        <authorList>
            <person name="Floudas D."/>
            <person name="Held B.W."/>
            <person name="Riley R."/>
            <person name="Nagy L.G."/>
            <person name="Koehler G."/>
            <person name="Ransdell A.S."/>
            <person name="Younus H."/>
            <person name="Chow J."/>
            <person name="Chiniquy J."/>
            <person name="Lipzen A."/>
            <person name="Tritt A."/>
            <person name="Sun H."/>
            <person name="Haridas S."/>
            <person name="LaButti K."/>
            <person name="Ohm R.A."/>
            <person name="Kues U."/>
            <person name="Blanchette R.A."/>
            <person name="Grigoriev I.V."/>
            <person name="Minto R.E."/>
            <person name="Hibbett D.S."/>
        </authorList>
    </citation>
    <scope>NUCLEOTIDE SEQUENCE [LARGE SCALE GENOMIC DNA]</scope>
    <source>
        <strain evidence="3 4">FP15055 ss-10</strain>
    </source>
</reference>
<keyword evidence="1" id="KW-0479">Metal-binding</keyword>
<keyword evidence="1" id="KW-0378">Hydrolase</keyword>
<proteinExistence type="inferred from homology"/>
<dbReference type="CDD" id="cd01301">
    <property type="entry name" value="rDP_like"/>
    <property type="match status" value="1"/>
</dbReference>
<evidence type="ECO:0000256" key="1">
    <source>
        <dbReference type="RuleBase" id="RU341113"/>
    </source>
</evidence>
<comment type="similarity">
    <text evidence="1">Belongs to the metallo-dependent hydrolases superfamily. Peptidase M19 family.</text>
</comment>
<dbReference type="Pfam" id="PF01244">
    <property type="entry name" value="Peptidase_M19"/>
    <property type="match status" value="1"/>
</dbReference>
<evidence type="ECO:0000256" key="2">
    <source>
        <dbReference type="SAM" id="Phobius"/>
    </source>
</evidence>
<dbReference type="Gene3D" id="3.20.20.140">
    <property type="entry name" value="Metal-dependent hydrolases"/>
    <property type="match status" value="1"/>
</dbReference>
<dbReference type="InterPro" id="IPR008257">
    <property type="entry name" value="Pept_M19"/>
</dbReference>
<keyword evidence="2" id="KW-0812">Transmembrane</keyword>
<dbReference type="AlphaFoldDB" id="A0A0D7AZM6"/>
<keyword evidence="2" id="KW-1133">Transmembrane helix</keyword>
<dbReference type="Proteomes" id="UP000054007">
    <property type="component" value="Unassembled WGS sequence"/>
</dbReference>
<dbReference type="GO" id="GO:0046872">
    <property type="term" value="F:metal ion binding"/>
    <property type="evidence" value="ECO:0007669"/>
    <property type="project" value="UniProtKB-UniRule"/>
</dbReference>
<dbReference type="GO" id="GO:0006508">
    <property type="term" value="P:proteolysis"/>
    <property type="evidence" value="ECO:0007669"/>
    <property type="project" value="UniProtKB-KW"/>
</dbReference>
<dbReference type="InterPro" id="IPR032466">
    <property type="entry name" value="Metal_Hydrolase"/>
</dbReference>
<keyword evidence="1" id="KW-0645">Protease</keyword>
<dbReference type="PROSITE" id="PS51365">
    <property type="entry name" value="RENAL_DIPEPTIDASE_2"/>
    <property type="match status" value="1"/>
</dbReference>
<dbReference type="GO" id="GO:0070573">
    <property type="term" value="F:metallodipeptidase activity"/>
    <property type="evidence" value="ECO:0007669"/>
    <property type="project" value="InterPro"/>
</dbReference>
<sequence>MAERTQDVSALDRSEPNLAFNHEDANSRALVPVAKKQQRRIFGFLFSSRLLAFALVSTVLYYATLGFLGQQQLLVQDVANPLDYAARTRRLLANYPLVDGHNDLVYLIRVELKNQVYDTERFTLGQGLLSHTDIPKLRKGQVGGQFWSLYIPCTDKTEFNEPDDTVRDTLEQIDTAHRLFSQYPDVFHYCETSACARKAFKSGKIASMLGAEGMHQVGNSLAVIRKFHELGMRYITLTHNCDNVFATAWNTVAGGGADLGLTEFGKEAVREMNRLGMLIDLSHVSHNTMRDVLAITQSPVIFSHTLAYGLAPLFRNAPDDVLKETARQGGVVMATFVERFLTSEGRKTTVEDVADHVLHIVKVTGSWDYVGIGGDFDGTPHLPKDLEDVSKYPNLFEALMRRGASDQDLAKLAGQNILRVWEENERRAAVLSKQRRPSEITWRDRIWKQNYYGLPYMFANSAETRIQTQKGIQAGKKEEV</sequence>
<feature type="transmembrane region" description="Helical" evidence="2">
    <location>
        <begin position="41"/>
        <end position="63"/>
    </location>
</feature>
<dbReference type="PANTHER" id="PTHR10443">
    <property type="entry name" value="MICROSOMAL DIPEPTIDASE"/>
    <property type="match status" value="1"/>
</dbReference>
<organism evidence="3 4">
    <name type="scientific">Cylindrobasidium torrendii FP15055 ss-10</name>
    <dbReference type="NCBI Taxonomy" id="1314674"/>
    <lineage>
        <taxon>Eukaryota</taxon>
        <taxon>Fungi</taxon>
        <taxon>Dikarya</taxon>
        <taxon>Basidiomycota</taxon>
        <taxon>Agaricomycotina</taxon>
        <taxon>Agaricomycetes</taxon>
        <taxon>Agaricomycetidae</taxon>
        <taxon>Agaricales</taxon>
        <taxon>Marasmiineae</taxon>
        <taxon>Physalacriaceae</taxon>
        <taxon>Cylindrobasidium</taxon>
    </lineage>
</organism>
<protein>
    <recommendedName>
        <fullName evidence="1">Dipeptidase</fullName>
        <ecNumber evidence="1">3.4.13.19</ecNumber>
    </recommendedName>
</protein>
<dbReference type="EMBL" id="KN880671">
    <property type="protein sequence ID" value="KIY63813.1"/>
    <property type="molecule type" value="Genomic_DNA"/>
</dbReference>
<keyword evidence="1" id="KW-0482">Metalloprotease</keyword>
<name>A0A0D7AZM6_9AGAR</name>
<dbReference type="STRING" id="1314674.A0A0D7AZM6"/>
<dbReference type="SUPFAM" id="SSF51556">
    <property type="entry name" value="Metallo-dependent hydrolases"/>
    <property type="match status" value="1"/>
</dbReference>
<evidence type="ECO:0000313" key="3">
    <source>
        <dbReference type="EMBL" id="KIY63813.1"/>
    </source>
</evidence>
<keyword evidence="2" id="KW-0472">Membrane</keyword>
<comment type="catalytic activity">
    <reaction evidence="1">
        <text>an L-aminoacyl-L-amino acid + H2O = 2 an L-alpha-amino acid</text>
        <dbReference type="Rhea" id="RHEA:48940"/>
        <dbReference type="ChEBI" id="CHEBI:15377"/>
        <dbReference type="ChEBI" id="CHEBI:59869"/>
        <dbReference type="ChEBI" id="CHEBI:77460"/>
        <dbReference type="EC" id="3.4.13.19"/>
    </reaction>
</comment>
<dbReference type="PANTHER" id="PTHR10443:SF12">
    <property type="entry name" value="DIPEPTIDASE"/>
    <property type="match status" value="1"/>
</dbReference>
<dbReference type="EC" id="3.4.13.19" evidence="1"/>
<keyword evidence="1" id="KW-0862">Zinc</keyword>
<evidence type="ECO:0000313" key="4">
    <source>
        <dbReference type="Proteomes" id="UP000054007"/>
    </source>
</evidence>
<accession>A0A0D7AZM6</accession>
<gene>
    <name evidence="3" type="ORF">CYLTODRAFT_402639</name>
</gene>
<comment type="cofactor">
    <cofactor evidence="1">
        <name>Zn(2+)</name>
        <dbReference type="ChEBI" id="CHEBI:29105"/>
    </cofactor>
</comment>